<keyword evidence="2" id="KW-1185">Reference proteome</keyword>
<evidence type="ECO:0000313" key="1">
    <source>
        <dbReference type="EMBL" id="MDT7044014.1"/>
    </source>
</evidence>
<comment type="caution">
    <text evidence="1">The sequence shown here is derived from an EMBL/GenBank/DDBJ whole genome shotgun (WGS) entry which is preliminary data.</text>
</comment>
<sequence length="167" mass="19462">MAKGKNSINVRGTMEPLSAWKRHKALQELARFMGQEGRDHLTQLEYDLAEEKTYSVQFFVRHWGSWTRAVQKARELVDQQDTPEPETSPFAGWVACLCGKACHCEKRFWSPDRRRIRMCDACRSWSDKLSVDDQFFYLTDDTVLNTRVRSTTKQGRPRKSEVEVSAK</sequence>
<protein>
    <submittedName>
        <fullName evidence="1">Uncharacterized protein</fullName>
    </submittedName>
</protein>
<proteinExistence type="predicted"/>
<dbReference type="EMBL" id="JAQOUE010000002">
    <property type="protein sequence ID" value="MDT7044014.1"/>
    <property type="molecule type" value="Genomic_DNA"/>
</dbReference>
<evidence type="ECO:0000313" key="2">
    <source>
        <dbReference type="Proteomes" id="UP001250932"/>
    </source>
</evidence>
<reference evidence="1 2" key="1">
    <citation type="journal article" date="2023" name="ISME J.">
        <title>Cultivation and genomic characterization of novel and ubiquitous marine nitrite-oxidizing bacteria from the Nitrospirales.</title>
        <authorList>
            <person name="Mueller A.J."/>
            <person name="Daebeler A."/>
            <person name="Herbold C.W."/>
            <person name="Kirkegaard R.H."/>
            <person name="Daims H."/>
        </authorList>
    </citation>
    <scope>NUCLEOTIDE SEQUENCE [LARGE SCALE GENOMIC DNA]</scope>
    <source>
        <strain evidence="1 2">EB</strain>
    </source>
</reference>
<dbReference type="RefSeq" id="WP_313834600.1">
    <property type="nucleotide sequence ID" value="NZ_JAQOUE010000002.1"/>
</dbReference>
<organism evidence="1 2">
    <name type="scientific">Candidatus Nitronereus thalassa</name>
    <dbReference type="NCBI Taxonomy" id="3020898"/>
    <lineage>
        <taxon>Bacteria</taxon>
        <taxon>Pseudomonadati</taxon>
        <taxon>Nitrospirota</taxon>
        <taxon>Nitrospiria</taxon>
        <taxon>Nitrospirales</taxon>
        <taxon>Nitrospiraceae</taxon>
        <taxon>Candidatus Nitronereus</taxon>
    </lineage>
</organism>
<name>A0ABU3KC33_9BACT</name>
<dbReference type="Proteomes" id="UP001250932">
    <property type="component" value="Unassembled WGS sequence"/>
</dbReference>
<gene>
    <name evidence="1" type="ORF">PPG34_16810</name>
</gene>
<accession>A0ABU3KC33</accession>